<gene>
    <name evidence="1" type="ORF">CEXT_423182</name>
</gene>
<comment type="caution">
    <text evidence="1">The sequence shown here is derived from an EMBL/GenBank/DDBJ whole genome shotgun (WGS) entry which is preliminary data.</text>
</comment>
<name>A0AAV4VS69_CAEEX</name>
<dbReference type="AlphaFoldDB" id="A0AAV4VS69"/>
<protein>
    <submittedName>
        <fullName evidence="1">Uncharacterized protein</fullName>
    </submittedName>
</protein>
<dbReference type="Proteomes" id="UP001054945">
    <property type="component" value="Unassembled WGS sequence"/>
</dbReference>
<accession>A0AAV4VS69</accession>
<dbReference type="EMBL" id="BPLR01014997">
    <property type="protein sequence ID" value="GIY72853.1"/>
    <property type="molecule type" value="Genomic_DNA"/>
</dbReference>
<evidence type="ECO:0000313" key="1">
    <source>
        <dbReference type="EMBL" id="GIY72853.1"/>
    </source>
</evidence>
<organism evidence="1 2">
    <name type="scientific">Caerostris extrusa</name>
    <name type="common">Bark spider</name>
    <name type="synonym">Caerostris bankana</name>
    <dbReference type="NCBI Taxonomy" id="172846"/>
    <lineage>
        <taxon>Eukaryota</taxon>
        <taxon>Metazoa</taxon>
        <taxon>Ecdysozoa</taxon>
        <taxon>Arthropoda</taxon>
        <taxon>Chelicerata</taxon>
        <taxon>Arachnida</taxon>
        <taxon>Araneae</taxon>
        <taxon>Araneomorphae</taxon>
        <taxon>Entelegynae</taxon>
        <taxon>Araneoidea</taxon>
        <taxon>Araneidae</taxon>
        <taxon>Caerostris</taxon>
    </lineage>
</organism>
<keyword evidence="2" id="KW-1185">Reference proteome</keyword>
<evidence type="ECO:0000313" key="2">
    <source>
        <dbReference type="Proteomes" id="UP001054945"/>
    </source>
</evidence>
<reference evidence="1 2" key="1">
    <citation type="submission" date="2021-06" db="EMBL/GenBank/DDBJ databases">
        <title>Caerostris extrusa draft genome.</title>
        <authorList>
            <person name="Kono N."/>
            <person name="Arakawa K."/>
        </authorList>
    </citation>
    <scope>NUCLEOTIDE SEQUENCE [LARGE SCALE GENOMIC DNA]</scope>
</reference>
<sequence length="110" mass="12730">MFLELQKSILVTKSTETDVEDWEINFTDTLYMMLQDSRSMIELQLNIPDEGKFLLANYDKLLRSKVKMQATDTNSTRLNSLLDDIQNISLFKLPSQPCDPEEFVSYVEVG</sequence>
<proteinExistence type="predicted"/>